<accession>A0ACC6TLP0</accession>
<comment type="caution">
    <text evidence="1">The sequence shown here is derived from an EMBL/GenBank/DDBJ whole genome shotgun (WGS) entry which is preliminary data.</text>
</comment>
<proteinExistence type="predicted"/>
<dbReference type="Proteomes" id="UP000053480">
    <property type="component" value="Unassembled WGS sequence"/>
</dbReference>
<organism evidence="1 2">
    <name type="scientific">Candidatus Aramenus sulfurataquae</name>
    <dbReference type="NCBI Taxonomy" id="1326980"/>
    <lineage>
        <taxon>Archaea</taxon>
        <taxon>Thermoproteota</taxon>
        <taxon>Thermoprotei</taxon>
        <taxon>Sulfolobales</taxon>
        <taxon>Sulfolobaceae</taxon>
        <taxon>Candidatus Aramenus</taxon>
    </lineage>
</organism>
<reference evidence="1" key="1">
    <citation type="submission" date="2024-07" db="EMBL/GenBank/DDBJ databases">
        <title>Metagenome and Metagenome-Assembled Genomes of Archaea from a hot spring from the geothermal field of Los Azufres, Mexico.</title>
        <authorList>
            <person name="Marin-Paredes R."/>
            <person name="Martinez-Romero E."/>
            <person name="Servin-Garciduenas L.E."/>
        </authorList>
    </citation>
    <scope>NUCLEOTIDE SEQUENCE</scope>
    <source>
        <strain evidence="1">AZ1-454</strain>
    </source>
</reference>
<sequence>MAEQVQVTKNPMQSVKLAKVTVNIGLGESGERLEKAYRLLEELTGAKPVYTKAKKSIKEFNVRKGQPIGVMVTLRGENAKEFLKKVLSAVNFRLKASSFDNAGNVSFGIAEHVVIPGTRYDPEVGIFGMDIAITLEKPGYRVQRRKRKKSKIGPKQRVNKEEAMNFLRETFGVTII</sequence>
<gene>
    <name evidence="1" type="ORF">TQ35_0000680</name>
</gene>
<keyword evidence="1" id="KW-0689">Ribosomal protein</keyword>
<evidence type="ECO:0000313" key="2">
    <source>
        <dbReference type="Proteomes" id="UP000053480"/>
    </source>
</evidence>
<dbReference type="EMBL" id="JZWS03000001">
    <property type="protein sequence ID" value="MEW9490723.1"/>
    <property type="molecule type" value="Genomic_DNA"/>
</dbReference>
<name>A0ACC6TLP0_9CREN</name>
<keyword evidence="1" id="KW-0687">Ribonucleoprotein</keyword>
<evidence type="ECO:0000313" key="1">
    <source>
        <dbReference type="EMBL" id="MEW9490723.1"/>
    </source>
</evidence>
<protein>
    <submittedName>
        <fullName evidence="1">50S ribosomal protein L5</fullName>
    </submittedName>
</protein>